<dbReference type="PANTHER" id="PTHR32089:SF112">
    <property type="entry name" value="LYSOZYME-LIKE PROTEIN-RELATED"/>
    <property type="match status" value="1"/>
</dbReference>
<keyword evidence="5 9" id="KW-0472">Membrane</keyword>
<evidence type="ECO:0000256" key="2">
    <source>
        <dbReference type="ARBA" id="ARBA00022475"/>
    </source>
</evidence>
<evidence type="ECO:0000259" key="10">
    <source>
        <dbReference type="PROSITE" id="PS50111"/>
    </source>
</evidence>
<evidence type="ECO:0000256" key="5">
    <source>
        <dbReference type="ARBA" id="ARBA00023136"/>
    </source>
</evidence>
<evidence type="ECO:0000256" key="8">
    <source>
        <dbReference type="PROSITE-ProRule" id="PRU00284"/>
    </source>
</evidence>
<dbReference type="RefSeq" id="WP_270027188.1">
    <property type="nucleotide sequence ID" value="NZ_JAPDDP010000041.1"/>
</dbReference>
<dbReference type="Pfam" id="PF00672">
    <property type="entry name" value="HAMP"/>
    <property type="match status" value="1"/>
</dbReference>
<keyword evidence="6 8" id="KW-0807">Transducer</keyword>
<dbReference type="Pfam" id="PF17202">
    <property type="entry name" value="sCache_3_3"/>
    <property type="match status" value="1"/>
</dbReference>
<dbReference type="CDD" id="cd06225">
    <property type="entry name" value="HAMP"/>
    <property type="match status" value="2"/>
</dbReference>
<accession>A0A9X3NBB9</accession>
<keyword evidence="4 9" id="KW-1133">Transmembrane helix</keyword>
<comment type="similarity">
    <text evidence="7">Belongs to the methyl-accepting chemotaxis (MCP) protein family.</text>
</comment>
<dbReference type="SMART" id="SM00283">
    <property type="entry name" value="MA"/>
    <property type="match status" value="1"/>
</dbReference>
<evidence type="ECO:0000256" key="9">
    <source>
        <dbReference type="SAM" id="Phobius"/>
    </source>
</evidence>
<organism evidence="12 13">
    <name type="scientific">Solirubrobacter phytolaccae</name>
    <dbReference type="NCBI Taxonomy" id="1404360"/>
    <lineage>
        <taxon>Bacteria</taxon>
        <taxon>Bacillati</taxon>
        <taxon>Actinomycetota</taxon>
        <taxon>Thermoleophilia</taxon>
        <taxon>Solirubrobacterales</taxon>
        <taxon>Solirubrobacteraceae</taxon>
        <taxon>Solirubrobacter</taxon>
    </lineage>
</organism>
<dbReference type="Gene3D" id="6.10.340.10">
    <property type="match status" value="1"/>
</dbReference>
<evidence type="ECO:0000256" key="7">
    <source>
        <dbReference type="ARBA" id="ARBA00029447"/>
    </source>
</evidence>
<dbReference type="GO" id="GO:0005886">
    <property type="term" value="C:plasma membrane"/>
    <property type="evidence" value="ECO:0007669"/>
    <property type="project" value="UniProtKB-SubCell"/>
</dbReference>
<dbReference type="SUPFAM" id="SSF103190">
    <property type="entry name" value="Sensory domain-like"/>
    <property type="match status" value="1"/>
</dbReference>
<dbReference type="InterPro" id="IPR029151">
    <property type="entry name" value="Sensor-like_sf"/>
</dbReference>
<name>A0A9X3NBB9_9ACTN</name>
<comment type="subcellular location">
    <subcellularLocation>
        <location evidence="1">Cell membrane</location>
        <topology evidence="1">Multi-pass membrane protein</topology>
    </subcellularLocation>
</comment>
<keyword evidence="2" id="KW-1003">Cell membrane</keyword>
<dbReference type="Proteomes" id="UP001147653">
    <property type="component" value="Unassembled WGS sequence"/>
</dbReference>
<reference evidence="12" key="1">
    <citation type="submission" date="2022-10" db="EMBL/GenBank/DDBJ databases">
        <title>The WGS of Solirubrobacter phytolaccae KCTC 29190.</title>
        <authorList>
            <person name="Jiang Z."/>
        </authorList>
    </citation>
    <scope>NUCLEOTIDE SEQUENCE</scope>
    <source>
        <strain evidence="12">KCTC 29190</strain>
    </source>
</reference>
<gene>
    <name evidence="12" type="ORF">OJ997_21015</name>
</gene>
<keyword evidence="13" id="KW-1185">Reference proteome</keyword>
<protein>
    <submittedName>
        <fullName evidence="12">Methyl-accepting chemotaxis protein</fullName>
    </submittedName>
</protein>
<dbReference type="InterPro" id="IPR004089">
    <property type="entry name" value="MCPsignal_dom"/>
</dbReference>
<dbReference type="InterPro" id="IPR003660">
    <property type="entry name" value="HAMP_dom"/>
</dbReference>
<dbReference type="Pfam" id="PF00015">
    <property type="entry name" value="MCPsignal"/>
    <property type="match status" value="1"/>
</dbReference>
<dbReference type="Gene3D" id="1.10.287.950">
    <property type="entry name" value="Methyl-accepting chemotaxis protein"/>
    <property type="match status" value="1"/>
</dbReference>
<comment type="caution">
    <text evidence="12">The sequence shown here is derived from an EMBL/GenBank/DDBJ whole genome shotgun (WGS) entry which is preliminary data.</text>
</comment>
<feature type="domain" description="HAMP" evidence="11">
    <location>
        <begin position="295"/>
        <end position="347"/>
    </location>
</feature>
<evidence type="ECO:0000256" key="4">
    <source>
        <dbReference type="ARBA" id="ARBA00022989"/>
    </source>
</evidence>
<dbReference type="SMART" id="SM00304">
    <property type="entry name" value="HAMP"/>
    <property type="match status" value="2"/>
</dbReference>
<feature type="domain" description="Methyl-accepting transducer" evidence="10">
    <location>
        <begin position="405"/>
        <end position="676"/>
    </location>
</feature>
<dbReference type="InterPro" id="IPR033463">
    <property type="entry name" value="sCache_3"/>
</dbReference>
<evidence type="ECO:0000256" key="6">
    <source>
        <dbReference type="ARBA" id="ARBA00023224"/>
    </source>
</evidence>
<dbReference type="PROSITE" id="PS50111">
    <property type="entry name" value="CHEMOTAXIS_TRANSDUC_2"/>
    <property type="match status" value="1"/>
</dbReference>
<evidence type="ECO:0000259" key="11">
    <source>
        <dbReference type="PROSITE" id="PS50885"/>
    </source>
</evidence>
<evidence type="ECO:0000256" key="3">
    <source>
        <dbReference type="ARBA" id="ARBA00022692"/>
    </source>
</evidence>
<proteinExistence type="inferred from homology"/>
<dbReference type="EMBL" id="JAPDDP010000041">
    <property type="protein sequence ID" value="MDA0182806.1"/>
    <property type="molecule type" value="Genomic_DNA"/>
</dbReference>
<feature type="transmembrane region" description="Helical" evidence="9">
    <location>
        <begin position="275"/>
        <end position="294"/>
    </location>
</feature>
<evidence type="ECO:0000313" key="12">
    <source>
        <dbReference type="EMBL" id="MDA0182806.1"/>
    </source>
</evidence>
<feature type="domain" description="HAMP" evidence="11">
    <location>
        <begin position="348"/>
        <end position="386"/>
    </location>
</feature>
<dbReference type="PANTHER" id="PTHR32089">
    <property type="entry name" value="METHYL-ACCEPTING CHEMOTAXIS PROTEIN MCPB"/>
    <property type="match status" value="1"/>
</dbReference>
<evidence type="ECO:0000256" key="1">
    <source>
        <dbReference type="ARBA" id="ARBA00004651"/>
    </source>
</evidence>
<dbReference type="CDD" id="cd11386">
    <property type="entry name" value="MCP_signal"/>
    <property type="match status" value="1"/>
</dbReference>
<evidence type="ECO:0000313" key="13">
    <source>
        <dbReference type="Proteomes" id="UP001147653"/>
    </source>
</evidence>
<dbReference type="SUPFAM" id="SSF58104">
    <property type="entry name" value="Methyl-accepting chemotaxis protein (MCP) signaling domain"/>
    <property type="match status" value="1"/>
</dbReference>
<dbReference type="AlphaFoldDB" id="A0A9X3NBB9"/>
<sequence>MVVGAVITVLALRGIDDAVDETNARQAAAATTAATALGDQAADAGTALEARIQAALATGEPAAEAYALVAKPGKGAASMAVDADGRILTGEKAGTKSALAAALTEDGSGFTVVPAADLEALGLSNPIAVKPTEVGVKVDTDEVTDRLAVVASGKTADGGRLITVRPLDDAALVDHAAKNMGAGAYVTIFQGDVRVNTTGKTNGKRNVGTTVSQKVHDAVYGGDKAFTGEAIVVDKTVISHYAPIRGADGKAIGMWYAGYLKSDVEAAASATRRNMLIVGVLVALIAAAVAVWFASRMLRPLSVLTPQMEAIAAGKIDDAPVIDRRDEFGTMATAFSEMVDYLREMAGAAERIGHGDLTVDVEPKSEDDRLGNAFKDMVGKLRELVGRLHVSASSVASASQEMSATSDEAGRAVTEIADAVGEVAAGAERQVRLVETTRETALAAARTAAESADSAGHTAEVAEETRAIAKEGVAAANEASEAIRALADTSRGVSAAIGELSTRSEHIGGIVATITMLAEQTNLLALNAAIEAARAGEQGRGFAVVAEEVRKLAEESQAAASQISQLIAEMQGETERVVAIVADSTHRTGEGVDTVERTREAFERIGTGVEDMSGRVTEIAQVVRTIAGDADRMQADIAGIAAVAESSSASAEQVSASTQETSATTQEIAASSTTLAGTAEDLREAIGYFKVETTA</sequence>
<dbReference type="PROSITE" id="PS50885">
    <property type="entry name" value="HAMP"/>
    <property type="match status" value="2"/>
</dbReference>
<keyword evidence="3 9" id="KW-0812">Transmembrane</keyword>
<dbReference type="GO" id="GO:0007165">
    <property type="term" value="P:signal transduction"/>
    <property type="evidence" value="ECO:0007669"/>
    <property type="project" value="UniProtKB-KW"/>
</dbReference>